<sequence>MSFLDRIHACTAFNPDRYLPFQIDDAVVGFVTPELAARLAAFADVFVVNAGSVNLATALITPAARTAAVDRVLRALSQQGVVNGWRDELYPVAAHPSAPPLLLIERAAVPLFGTYGSGIHVNGFVGRGADMRMWVGRRSLDKPTAPGKLDQIVAGGKSADHTIWETLLKESEEEASISPEIAALARPVGAISYCTERSKGLRRDVLYTFDIELPEDFVPSNSDGEISEFYLWPISRVMETVRNTDDFKFNCALVVIDFLIRHGFVNHSEPDYLDVVKGLHGF</sequence>
<accession>A0A7H1N1Q3</accession>
<keyword evidence="3" id="KW-1185">Reference proteome</keyword>
<dbReference type="PANTHER" id="PTHR13622">
    <property type="entry name" value="THIAMIN PYROPHOSPHOKINASE"/>
    <property type="match status" value="1"/>
</dbReference>
<dbReference type="Pfam" id="PF15916">
    <property type="entry name" value="DUF4743"/>
    <property type="match status" value="1"/>
</dbReference>
<dbReference type="Pfam" id="PF00293">
    <property type="entry name" value="NUDIX"/>
    <property type="match status" value="1"/>
</dbReference>
<dbReference type="FunFam" id="3.90.79.10:FF:000019">
    <property type="entry name" value="Thiamin pyrophosphokinase, putative"/>
    <property type="match status" value="1"/>
</dbReference>
<evidence type="ECO:0000259" key="1">
    <source>
        <dbReference type="PROSITE" id="PS51462"/>
    </source>
</evidence>
<dbReference type="AlphaFoldDB" id="A0A7H1N1Q3"/>
<protein>
    <submittedName>
        <fullName evidence="2">DUF4743 domain-containing protein</fullName>
    </submittedName>
</protein>
<dbReference type="CDD" id="cd03676">
    <property type="entry name" value="NUDIX_Tnr3_like"/>
    <property type="match status" value="1"/>
</dbReference>
<evidence type="ECO:0000313" key="3">
    <source>
        <dbReference type="Proteomes" id="UP000516369"/>
    </source>
</evidence>
<dbReference type="PANTHER" id="PTHR13622:SF8">
    <property type="entry name" value="THIAMIN PYROPHOSPHOKINASE 1"/>
    <property type="match status" value="1"/>
</dbReference>
<dbReference type="EMBL" id="CP053923">
    <property type="protein sequence ID" value="QNT69639.1"/>
    <property type="molecule type" value="Genomic_DNA"/>
</dbReference>
<dbReference type="GO" id="GO:0044715">
    <property type="term" value="F:8-oxo-dGDP phosphatase activity"/>
    <property type="evidence" value="ECO:0007669"/>
    <property type="project" value="TreeGrafter"/>
</dbReference>
<dbReference type="RefSeq" id="WP_190260158.1">
    <property type="nucleotide sequence ID" value="NZ_CP053923.1"/>
</dbReference>
<dbReference type="KEGG" id="dvn:HQ394_10295"/>
<name>A0A7H1N1Q3_9PROT</name>
<dbReference type="InterPro" id="IPR031804">
    <property type="entry name" value="DUF4743"/>
</dbReference>
<organism evidence="2 3">
    <name type="scientific">Defluviicoccus vanus</name>
    <dbReference type="NCBI Taxonomy" id="111831"/>
    <lineage>
        <taxon>Bacteria</taxon>
        <taxon>Pseudomonadati</taxon>
        <taxon>Pseudomonadota</taxon>
        <taxon>Alphaproteobacteria</taxon>
        <taxon>Rhodospirillales</taxon>
        <taxon>Rhodospirillaceae</taxon>
        <taxon>Defluviicoccus</taxon>
    </lineage>
</organism>
<dbReference type="PROSITE" id="PS51462">
    <property type="entry name" value="NUDIX"/>
    <property type="match status" value="1"/>
</dbReference>
<dbReference type="InterPro" id="IPR015797">
    <property type="entry name" value="NUDIX_hydrolase-like_dom_sf"/>
</dbReference>
<dbReference type="Proteomes" id="UP000516369">
    <property type="component" value="Chromosome"/>
</dbReference>
<reference evidence="2 3" key="1">
    <citation type="submission" date="2020-05" db="EMBL/GenBank/DDBJ databases">
        <title>Complete closed genome sequence of Defluviicoccus vanus.</title>
        <authorList>
            <person name="Bessarab I."/>
            <person name="Arumugam K."/>
            <person name="Maszenan A.M."/>
            <person name="Seviour R.J."/>
            <person name="Williams R.B."/>
        </authorList>
    </citation>
    <scope>NUCLEOTIDE SEQUENCE [LARGE SCALE GENOMIC DNA]</scope>
    <source>
        <strain evidence="2 3">Ben 114</strain>
    </source>
</reference>
<dbReference type="SUPFAM" id="SSF55811">
    <property type="entry name" value="Nudix"/>
    <property type="match status" value="1"/>
</dbReference>
<dbReference type="Gene3D" id="3.90.79.10">
    <property type="entry name" value="Nucleoside Triphosphate Pyrophosphohydrolase"/>
    <property type="match status" value="1"/>
</dbReference>
<feature type="domain" description="Nudix hydrolase" evidence="1">
    <location>
        <begin position="116"/>
        <end position="257"/>
    </location>
</feature>
<gene>
    <name evidence="2" type="ORF">HQ394_10295</name>
</gene>
<dbReference type="InterPro" id="IPR000086">
    <property type="entry name" value="NUDIX_hydrolase_dom"/>
</dbReference>
<evidence type="ECO:0000313" key="2">
    <source>
        <dbReference type="EMBL" id="QNT69639.1"/>
    </source>
</evidence>
<proteinExistence type="predicted"/>